<reference evidence="1" key="1">
    <citation type="submission" date="2022-12" db="EMBL/GenBank/DDBJ databases">
        <title>Reference genome sequencing for broad-spectrum identification of bacterial and archaeal isolates by mass spectrometry.</title>
        <authorList>
            <person name="Sekiguchi Y."/>
            <person name="Tourlousse D.M."/>
        </authorList>
    </citation>
    <scope>NUCLEOTIDE SEQUENCE</scope>
    <source>
        <strain evidence="1">H2</strain>
    </source>
</reference>
<organism evidence="1 2">
    <name type="scientific">Geobacter hydrogenophilus</name>
    <dbReference type="NCBI Taxonomy" id="40983"/>
    <lineage>
        <taxon>Bacteria</taxon>
        <taxon>Pseudomonadati</taxon>
        <taxon>Thermodesulfobacteriota</taxon>
        <taxon>Desulfuromonadia</taxon>
        <taxon>Geobacterales</taxon>
        <taxon>Geobacteraceae</taxon>
        <taxon>Geobacter</taxon>
    </lineage>
</organism>
<dbReference type="RefSeq" id="WP_214187913.1">
    <property type="nucleotide sequence ID" value="NZ_BSDS01000001.1"/>
</dbReference>
<dbReference type="Proteomes" id="UP001144352">
    <property type="component" value="Unassembled WGS sequence"/>
</dbReference>
<accession>A0A9W6FY21</accession>
<comment type="caution">
    <text evidence="1">The sequence shown here is derived from an EMBL/GenBank/DDBJ whole genome shotgun (WGS) entry which is preliminary data.</text>
</comment>
<evidence type="ECO:0000313" key="2">
    <source>
        <dbReference type="Proteomes" id="UP001144352"/>
    </source>
</evidence>
<name>A0A9W6FY21_9BACT</name>
<sequence length="68" mass="7930">MNTLDMMQALTYIKQAKNMPLAGTRSFIKQKERHDFSNNGTGLCGCRKGKKNLRQVNAYTFERKKVRY</sequence>
<evidence type="ECO:0000313" key="1">
    <source>
        <dbReference type="EMBL" id="GLI37129.1"/>
    </source>
</evidence>
<protein>
    <submittedName>
        <fullName evidence="1">Uncharacterized protein</fullName>
    </submittedName>
</protein>
<gene>
    <name evidence="1" type="ORF">GHYDROH2_06300</name>
</gene>
<proteinExistence type="predicted"/>
<dbReference type="EMBL" id="BSDS01000001">
    <property type="protein sequence ID" value="GLI37129.1"/>
    <property type="molecule type" value="Genomic_DNA"/>
</dbReference>
<keyword evidence="2" id="KW-1185">Reference proteome</keyword>
<dbReference type="AlphaFoldDB" id="A0A9W6FY21"/>